<dbReference type="InterPro" id="IPR005119">
    <property type="entry name" value="LysR_subst-bd"/>
</dbReference>
<proteinExistence type="inferred from homology"/>
<feature type="domain" description="HTH lysR-type" evidence="5">
    <location>
        <begin position="1"/>
        <end position="58"/>
    </location>
</feature>
<sequence length="309" mass="33121">MDIRQLKYFVRTAETGSISGAAVELHMTQPALSRQLADLEKELGGTLLQRNPRGVSLTPLGRAVKSHADTILAQVDRTPEIVRLAASGHSLIRLGAPPGLPHDWFRAAVGRVQAAGLPVSFSLYEASSDEQNRLLRAGQIDMALLHTEPAEGMHRQHLLTQPLGAAVRPSSPMNERDVLSLFDLDGLTVMAHAAGEIRIQEVKLRSAAEAEGVRAHWVFRKFSHHSLLIADLADADAALTTEASAGINFPGWKWVPLSAQDAGGHSLQVQTWAAWNAAAPPELAQVAGLFSSPSGPTTVSRPNAGNHWG</sequence>
<keyword evidence="4" id="KW-0804">Transcription</keyword>
<keyword evidence="8" id="KW-1185">Reference proteome</keyword>
<dbReference type="SUPFAM" id="SSF53850">
    <property type="entry name" value="Periplasmic binding protein-like II"/>
    <property type="match status" value="1"/>
</dbReference>
<evidence type="ECO:0000256" key="1">
    <source>
        <dbReference type="ARBA" id="ARBA00009437"/>
    </source>
</evidence>
<evidence type="ECO:0000256" key="3">
    <source>
        <dbReference type="ARBA" id="ARBA00023125"/>
    </source>
</evidence>
<evidence type="ECO:0000313" key="6">
    <source>
        <dbReference type="EMBL" id="MCC3273316.1"/>
    </source>
</evidence>
<dbReference type="SUPFAM" id="SSF46785">
    <property type="entry name" value="Winged helix' DNA-binding domain"/>
    <property type="match status" value="1"/>
</dbReference>
<dbReference type="PRINTS" id="PR00039">
    <property type="entry name" value="HTHLYSR"/>
</dbReference>
<dbReference type="Pfam" id="PF03466">
    <property type="entry name" value="LysR_substrate"/>
    <property type="match status" value="1"/>
</dbReference>
<dbReference type="InterPro" id="IPR000847">
    <property type="entry name" value="LysR_HTH_N"/>
</dbReference>
<evidence type="ECO:0000313" key="8">
    <source>
        <dbReference type="Proteomes" id="UP000829758"/>
    </source>
</evidence>
<evidence type="ECO:0000313" key="9">
    <source>
        <dbReference type="Proteomes" id="UP001155145"/>
    </source>
</evidence>
<keyword evidence="2" id="KW-0805">Transcription regulation</keyword>
<keyword evidence="3" id="KW-0238">DNA-binding</keyword>
<organism evidence="6 9">
    <name type="scientific">Arthrobacter zhangbolii</name>
    <dbReference type="NCBI Taxonomy" id="2886936"/>
    <lineage>
        <taxon>Bacteria</taxon>
        <taxon>Bacillati</taxon>
        <taxon>Actinomycetota</taxon>
        <taxon>Actinomycetes</taxon>
        <taxon>Micrococcales</taxon>
        <taxon>Micrococcaceae</taxon>
        <taxon>Arthrobacter</taxon>
    </lineage>
</organism>
<dbReference type="GO" id="GO:0003677">
    <property type="term" value="F:DNA binding"/>
    <property type="evidence" value="ECO:0007669"/>
    <property type="project" value="UniProtKB-KW"/>
</dbReference>
<dbReference type="GO" id="GO:0003700">
    <property type="term" value="F:DNA-binding transcription factor activity"/>
    <property type="evidence" value="ECO:0007669"/>
    <property type="project" value="InterPro"/>
</dbReference>
<dbReference type="Gene3D" id="1.10.10.10">
    <property type="entry name" value="Winged helix-like DNA-binding domain superfamily/Winged helix DNA-binding domain"/>
    <property type="match status" value="1"/>
</dbReference>
<gene>
    <name evidence="6" type="ORF">LJ755_11310</name>
    <name evidence="7" type="ORF">MUK71_03395</name>
</gene>
<dbReference type="Pfam" id="PF00126">
    <property type="entry name" value="HTH_1"/>
    <property type="match status" value="1"/>
</dbReference>
<accession>A0A9X1M970</accession>
<dbReference type="EMBL" id="CP094984">
    <property type="protein sequence ID" value="UON92701.1"/>
    <property type="molecule type" value="Genomic_DNA"/>
</dbReference>
<dbReference type="Proteomes" id="UP000829758">
    <property type="component" value="Chromosome"/>
</dbReference>
<dbReference type="PANTHER" id="PTHR30346:SF17">
    <property type="entry name" value="LYSR FAMILY TRANSCRIPTIONAL REGULATOR"/>
    <property type="match status" value="1"/>
</dbReference>
<evidence type="ECO:0000259" key="5">
    <source>
        <dbReference type="PROSITE" id="PS50931"/>
    </source>
</evidence>
<dbReference type="EMBL" id="JAJFZT010000007">
    <property type="protein sequence ID" value="MCC3273316.1"/>
    <property type="molecule type" value="Genomic_DNA"/>
</dbReference>
<reference evidence="6" key="1">
    <citation type="submission" date="2021-10" db="EMBL/GenBank/DDBJ databases">
        <title>Novel species in genus Arthrobacter.</title>
        <authorList>
            <person name="Liu Y."/>
        </authorList>
    </citation>
    <scope>NUCLEOTIDE SEQUENCE</scope>
    <source>
        <strain evidence="6">Zg-Y462</strain>
        <strain evidence="8">zg-Y462</strain>
    </source>
</reference>
<dbReference type="RefSeq" id="WP_227905495.1">
    <property type="nucleotide sequence ID" value="NZ_CP094984.1"/>
</dbReference>
<dbReference type="AlphaFoldDB" id="A0A9X1M970"/>
<evidence type="ECO:0000256" key="4">
    <source>
        <dbReference type="ARBA" id="ARBA00023163"/>
    </source>
</evidence>
<dbReference type="PANTHER" id="PTHR30346">
    <property type="entry name" value="TRANSCRIPTIONAL DUAL REGULATOR HCAR-RELATED"/>
    <property type="match status" value="1"/>
</dbReference>
<dbReference type="GO" id="GO:0032993">
    <property type="term" value="C:protein-DNA complex"/>
    <property type="evidence" value="ECO:0007669"/>
    <property type="project" value="TreeGrafter"/>
</dbReference>
<dbReference type="FunFam" id="1.10.10.10:FF:000001">
    <property type="entry name" value="LysR family transcriptional regulator"/>
    <property type="match status" value="1"/>
</dbReference>
<dbReference type="InterPro" id="IPR036388">
    <property type="entry name" value="WH-like_DNA-bd_sf"/>
</dbReference>
<dbReference type="Gene3D" id="3.40.190.10">
    <property type="entry name" value="Periplasmic binding protein-like II"/>
    <property type="match status" value="2"/>
</dbReference>
<evidence type="ECO:0000313" key="7">
    <source>
        <dbReference type="EMBL" id="UON92701.1"/>
    </source>
</evidence>
<evidence type="ECO:0000256" key="2">
    <source>
        <dbReference type="ARBA" id="ARBA00023015"/>
    </source>
</evidence>
<dbReference type="InterPro" id="IPR036390">
    <property type="entry name" value="WH_DNA-bd_sf"/>
</dbReference>
<comment type="similarity">
    <text evidence="1">Belongs to the LysR transcriptional regulatory family.</text>
</comment>
<dbReference type="Proteomes" id="UP001155145">
    <property type="component" value="Unassembled WGS sequence"/>
</dbReference>
<dbReference type="PROSITE" id="PS50931">
    <property type="entry name" value="HTH_LYSR"/>
    <property type="match status" value="1"/>
</dbReference>
<name>A0A9X1M970_9MICC</name>
<protein>
    <submittedName>
        <fullName evidence="6">LysR family transcriptional regulator</fullName>
    </submittedName>
</protein>